<reference evidence="1" key="2">
    <citation type="submission" date="2020-11" db="EMBL/GenBank/DDBJ databases">
        <authorList>
            <person name="McCartney M.A."/>
            <person name="Auch B."/>
            <person name="Kono T."/>
            <person name="Mallez S."/>
            <person name="Becker A."/>
            <person name="Gohl D.M."/>
            <person name="Silverstein K.A.T."/>
            <person name="Koren S."/>
            <person name="Bechman K.B."/>
            <person name="Herman A."/>
            <person name="Abrahante J.E."/>
            <person name="Garbe J."/>
        </authorList>
    </citation>
    <scope>NUCLEOTIDE SEQUENCE</scope>
    <source>
        <strain evidence="1">Duluth1</strain>
        <tissue evidence="1">Whole animal</tissue>
    </source>
</reference>
<dbReference type="Proteomes" id="UP000828390">
    <property type="component" value="Unassembled WGS sequence"/>
</dbReference>
<name>A0A9D4L9D4_DREPO</name>
<keyword evidence="2" id="KW-1185">Reference proteome</keyword>
<dbReference type="AlphaFoldDB" id="A0A9D4L9D4"/>
<dbReference type="Gene3D" id="3.30.420.10">
    <property type="entry name" value="Ribonuclease H-like superfamily/Ribonuclease H"/>
    <property type="match status" value="1"/>
</dbReference>
<dbReference type="EMBL" id="JAIWYP010000003">
    <property type="protein sequence ID" value="KAH3854243.1"/>
    <property type="molecule type" value="Genomic_DNA"/>
</dbReference>
<evidence type="ECO:0008006" key="3">
    <source>
        <dbReference type="Google" id="ProtNLM"/>
    </source>
</evidence>
<reference evidence="1" key="1">
    <citation type="journal article" date="2019" name="bioRxiv">
        <title>The Genome of the Zebra Mussel, Dreissena polymorpha: A Resource for Invasive Species Research.</title>
        <authorList>
            <person name="McCartney M.A."/>
            <person name="Auch B."/>
            <person name="Kono T."/>
            <person name="Mallez S."/>
            <person name="Zhang Y."/>
            <person name="Obille A."/>
            <person name="Becker A."/>
            <person name="Abrahante J.E."/>
            <person name="Garbe J."/>
            <person name="Badalamenti J.P."/>
            <person name="Herman A."/>
            <person name="Mangelson H."/>
            <person name="Liachko I."/>
            <person name="Sullivan S."/>
            <person name="Sone E.D."/>
            <person name="Koren S."/>
            <person name="Silverstein K.A.T."/>
            <person name="Beckman K.B."/>
            <person name="Gohl D.M."/>
        </authorList>
    </citation>
    <scope>NUCLEOTIDE SEQUENCE</scope>
    <source>
        <strain evidence="1">Duluth1</strain>
        <tissue evidence="1">Whole animal</tissue>
    </source>
</reference>
<evidence type="ECO:0000313" key="2">
    <source>
        <dbReference type="Proteomes" id="UP000828390"/>
    </source>
</evidence>
<gene>
    <name evidence="1" type="ORF">DPMN_096780</name>
</gene>
<accession>A0A9D4L9D4</accession>
<proteinExistence type="predicted"/>
<protein>
    <recommendedName>
        <fullName evidence="3">Tc1-like transposase DDE domain-containing protein</fullName>
    </recommendedName>
</protein>
<comment type="caution">
    <text evidence="1">The sequence shown here is derived from an EMBL/GenBank/DDBJ whole genome shotgun (WGS) entry which is preliminary data.</text>
</comment>
<dbReference type="InterPro" id="IPR036397">
    <property type="entry name" value="RNaseH_sf"/>
</dbReference>
<evidence type="ECO:0000313" key="1">
    <source>
        <dbReference type="EMBL" id="KAH3854243.1"/>
    </source>
</evidence>
<dbReference type="GO" id="GO:0003676">
    <property type="term" value="F:nucleic acid binding"/>
    <property type="evidence" value="ECO:0007669"/>
    <property type="project" value="InterPro"/>
</dbReference>
<organism evidence="1 2">
    <name type="scientific">Dreissena polymorpha</name>
    <name type="common">Zebra mussel</name>
    <name type="synonym">Mytilus polymorpha</name>
    <dbReference type="NCBI Taxonomy" id="45954"/>
    <lineage>
        <taxon>Eukaryota</taxon>
        <taxon>Metazoa</taxon>
        <taxon>Spiralia</taxon>
        <taxon>Lophotrochozoa</taxon>
        <taxon>Mollusca</taxon>
        <taxon>Bivalvia</taxon>
        <taxon>Autobranchia</taxon>
        <taxon>Heteroconchia</taxon>
        <taxon>Euheterodonta</taxon>
        <taxon>Imparidentia</taxon>
        <taxon>Neoheterodontei</taxon>
        <taxon>Myida</taxon>
        <taxon>Dreissenoidea</taxon>
        <taxon>Dreissenidae</taxon>
        <taxon>Dreissena</taxon>
    </lineage>
</organism>
<sequence>MLAQNNVRILPWPAKSSDMNPIEHVWELLKRRVLELPQQNTIQDVSRDVMQVWAHINQRE</sequence>